<dbReference type="OrthoDB" id="27214at2759"/>
<keyword evidence="2" id="KW-0732">Signal</keyword>
<evidence type="ECO:0000313" key="5">
    <source>
        <dbReference type="Proteomes" id="UP001140453"/>
    </source>
</evidence>
<feature type="domain" description="CPAF-like PDZ" evidence="3">
    <location>
        <begin position="153"/>
        <end position="274"/>
    </location>
</feature>
<dbReference type="InterPro" id="IPR056186">
    <property type="entry name" value="PDZ_CPAF-rel"/>
</dbReference>
<feature type="chain" id="PRO_5040872450" description="CPAF-like PDZ domain-containing protein" evidence="2">
    <location>
        <begin position="22"/>
        <end position="727"/>
    </location>
</feature>
<gene>
    <name evidence="4" type="ORF">N0V93_008217</name>
</gene>
<feature type="region of interest" description="Disordered" evidence="1">
    <location>
        <begin position="683"/>
        <end position="707"/>
    </location>
</feature>
<dbReference type="SUPFAM" id="SSF52096">
    <property type="entry name" value="ClpP/crotonase"/>
    <property type="match status" value="1"/>
</dbReference>
<feature type="signal peptide" evidence="2">
    <location>
        <begin position="1"/>
        <end position="21"/>
    </location>
</feature>
<dbReference type="InterPro" id="IPR029045">
    <property type="entry name" value="ClpP/crotonase-like_dom_sf"/>
</dbReference>
<dbReference type="Gene3D" id="3.90.226.10">
    <property type="entry name" value="2-enoyl-CoA Hydratase, Chain A, domain 1"/>
    <property type="match status" value="1"/>
</dbReference>
<accession>A0A9W8YLB0</accession>
<evidence type="ECO:0000259" key="3">
    <source>
        <dbReference type="Pfam" id="PF23658"/>
    </source>
</evidence>
<keyword evidence="5" id="KW-1185">Reference proteome</keyword>
<dbReference type="PANTHER" id="PTHR37049:SF4">
    <property type="entry name" value="RHODANESE DOMAIN-CONTAINING PROTEIN"/>
    <property type="match status" value="1"/>
</dbReference>
<evidence type="ECO:0000256" key="1">
    <source>
        <dbReference type="SAM" id="MobiDB-lite"/>
    </source>
</evidence>
<dbReference type="Pfam" id="PF23658">
    <property type="entry name" value="PDZ_CPAF_rel"/>
    <property type="match status" value="1"/>
</dbReference>
<dbReference type="PANTHER" id="PTHR37049">
    <property type="entry name" value="PEPTIDASE S41 FAMILY PROTEIN"/>
    <property type="match status" value="1"/>
</dbReference>
<proteinExistence type="predicted"/>
<dbReference type="InterPro" id="IPR052766">
    <property type="entry name" value="S41A_metabolite_peptidase"/>
</dbReference>
<organism evidence="4 5">
    <name type="scientific">Gnomoniopsis smithogilvyi</name>
    <dbReference type="NCBI Taxonomy" id="1191159"/>
    <lineage>
        <taxon>Eukaryota</taxon>
        <taxon>Fungi</taxon>
        <taxon>Dikarya</taxon>
        <taxon>Ascomycota</taxon>
        <taxon>Pezizomycotina</taxon>
        <taxon>Sordariomycetes</taxon>
        <taxon>Sordariomycetidae</taxon>
        <taxon>Diaporthales</taxon>
        <taxon>Gnomoniaceae</taxon>
        <taxon>Gnomoniopsis</taxon>
    </lineage>
</organism>
<sequence length="727" mass="79289">MAPRTALLVALSLYGAAIIRAQSEEPCAVVSAAYASQIAAAPTATPTIAASIAYDCLLSVPLGQEAALEFVDSIEPYLEWQSDAAYKADPPADYFYPAYSMFDNLATIRSKLSNGSYSGEYEFQDELYRTVFGAGHDGHFVMYPDLLTIPFDWNRPLSLVSISEDQSSLPEIKVYEDIISSPSTASVVTLINGLDAATYLAERIYQGSWNQDADSAYNSMFYEIAGVAAGLGVGYFQGQGRIRYIYQGASTNLTFANGTEITLENYAHIKEPFTNITDGASMYEVFCNPDGYGSDAAAVASTDTTLASNVTIPGYPTPVIATEDAIVAGFYLDGEGYEDVAVIIALAFESESPAEFQAVAQQFYDQARADGKTKLVIDFQSNGGGYILQGYDFFRQLFPNVLQDGFSRWKDSDSFLAIADAVSDAVADLDPYTSSNEDLISYYESWFNYRYDLNLTNDPFLTFDDKFGPAVFQDTKYTEIMRWNLNDNLTTTNETFGLGIEISGYGTLSNLTQPFAAEDIILLYDGVCASTCTIASEMLRIQGGVKSIAFGGRPQEGPIQGVGGIKGSQVLDWVNVYEFNQWALENAVNITAEQTAALERYNTLAINRSSASALNARDQILRDNVDDGLPAQYVVEEVDCRLYWTAEMITDITAVWKAAADSAFNGAACAYGGIEAPAAKKRRAVGMPRRTSRPRQQVRKPAGGFKKRDLATLPAPVRAKQMLKAVP</sequence>
<reference evidence="4" key="1">
    <citation type="submission" date="2022-10" db="EMBL/GenBank/DDBJ databases">
        <title>Tapping the CABI collections for fungal endophytes: first genome assemblies for Collariella, Neodidymelliopsis, Ascochyta clinopodiicola, Didymella pomorum, Didymosphaeria variabile, Neocosmospora piperis and Neocucurbitaria cava.</title>
        <authorList>
            <person name="Hill R."/>
        </authorList>
    </citation>
    <scope>NUCLEOTIDE SEQUENCE</scope>
    <source>
        <strain evidence="4">IMI 355082</strain>
    </source>
</reference>
<name>A0A9W8YLB0_9PEZI</name>
<evidence type="ECO:0000256" key="2">
    <source>
        <dbReference type="SAM" id="SignalP"/>
    </source>
</evidence>
<feature type="compositionally biased region" description="Basic residues" evidence="1">
    <location>
        <begin position="683"/>
        <end position="698"/>
    </location>
</feature>
<comment type="caution">
    <text evidence="4">The sequence shown here is derived from an EMBL/GenBank/DDBJ whole genome shotgun (WGS) entry which is preliminary data.</text>
</comment>
<evidence type="ECO:0000313" key="4">
    <source>
        <dbReference type="EMBL" id="KAJ4387620.1"/>
    </source>
</evidence>
<protein>
    <recommendedName>
        <fullName evidence="3">CPAF-like PDZ domain-containing protein</fullName>
    </recommendedName>
</protein>
<dbReference type="EMBL" id="JAPEVB010000005">
    <property type="protein sequence ID" value="KAJ4387620.1"/>
    <property type="molecule type" value="Genomic_DNA"/>
</dbReference>
<dbReference type="Proteomes" id="UP001140453">
    <property type="component" value="Unassembled WGS sequence"/>
</dbReference>
<dbReference type="AlphaFoldDB" id="A0A9W8YLB0"/>